<evidence type="ECO:0000313" key="2">
    <source>
        <dbReference type="Proteomes" id="UP001596445"/>
    </source>
</evidence>
<keyword evidence="2" id="KW-1185">Reference proteome</keyword>
<evidence type="ECO:0000313" key="1">
    <source>
        <dbReference type="EMBL" id="MFC7057844.1"/>
    </source>
</evidence>
<accession>A0ABD5W058</accession>
<organism evidence="1 2">
    <name type="scientific">Halovenus salina</name>
    <dbReference type="NCBI Taxonomy" id="1510225"/>
    <lineage>
        <taxon>Archaea</taxon>
        <taxon>Methanobacteriati</taxon>
        <taxon>Methanobacteriota</taxon>
        <taxon>Stenosarchaea group</taxon>
        <taxon>Halobacteria</taxon>
        <taxon>Halobacteriales</taxon>
        <taxon>Haloarculaceae</taxon>
        <taxon>Halovenus</taxon>
    </lineage>
</organism>
<dbReference type="RefSeq" id="WP_267163638.1">
    <property type="nucleotide sequence ID" value="NZ_CP112972.1"/>
</dbReference>
<name>A0ABD5W058_9EURY</name>
<comment type="caution">
    <text evidence="1">The sequence shown here is derived from an EMBL/GenBank/DDBJ whole genome shotgun (WGS) entry which is preliminary data.</text>
</comment>
<gene>
    <name evidence="1" type="ORF">ACFQQG_06250</name>
</gene>
<dbReference type="Proteomes" id="UP001596445">
    <property type="component" value="Unassembled WGS sequence"/>
</dbReference>
<reference evidence="1 2" key="1">
    <citation type="journal article" date="2019" name="Int. J. Syst. Evol. Microbiol.">
        <title>The Global Catalogue of Microorganisms (GCM) 10K type strain sequencing project: providing services to taxonomists for standard genome sequencing and annotation.</title>
        <authorList>
            <consortium name="The Broad Institute Genomics Platform"/>
            <consortium name="The Broad Institute Genome Sequencing Center for Infectious Disease"/>
            <person name="Wu L."/>
            <person name="Ma J."/>
        </authorList>
    </citation>
    <scope>NUCLEOTIDE SEQUENCE [LARGE SCALE GENOMIC DNA]</scope>
    <source>
        <strain evidence="1 2">JCM 30072</strain>
    </source>
</reference>
<dbReference type="EMBL" id="JBHSZI010000001">
    <property type="protein sequence ID" value="MFC7057844.1"/>
    <property type="molecule type" value="Genomic_DNA"/>
</dbReference>
<dbReference type="AlphaFoldDB" id="A0ABD5W058"/>
<dbReference type="GeneID" id="76629776"/>
<sequence>MRKSFQGFVPASTLYDVEASERVEVDWPTTRVGTEGSPCRP</sequence>
<protein>
    <submittedName>
        <fullName evidence="1">Uncharacterized protein</fullName>
    </submittedName>
</protein>
<proteinExistence type="predicted"/>